<evidence type="ECO:0000256" key="7">
    <source>
        <dbReference type="ARBA" id="ARBA00023163"/>
    </source>
</evidence>
<name>A0A5M6IYK4_9PROT</name>
<dbReference type="GO" id="GO:0000976">
    <property type="term" value="F:transcription cis-regulatory region binding"/>
    <property type="evidence" value="ECO:0007669"/>
    <property type="project" value="TreeGrafter"/>
</dbReference>
<protein>
    <recommendedName>
        <fullName evidence="8">Regulatory protein VirG</fullName>
    </recommendedName>
</protein>
<evidence type="ECO:0000256" key="6">
    <source>
        <dbReference type="ARBA" id="ARBA00023125"/>
    </source>
</evidence>
<keyword evidence="5" id="KW-0805">Transcription regulation</keyword>
<feature type="modified residue" description="4-aspartylphosphate" evidence="9">
    <location>
        <position position="62"/>
    </location>
</feature>
<dbReference type="SMART" id="SM00862">
    <property type="entry name" value="Trans_reg_C"/>
    <property type="match status" value="1"/>
</dbReference>
<evidence type="ECO:0000313" key="14">
    <source>
        <dbReference type="Proteomes" id="UP000325255"/>
    </source>
</evidence>
<evidence type="ECO:0000256" key="2">
    <source>
        <dbReference type="ARBA" id="ARBA00022490"/>
    </source>
</evidence>
<evidence type="ECO:0000256" key="5">
    <source>
        <dbReference type="ARBA" id="ARBA00023015"/>
    </source>
</evidence>
<dbReference type="GO" id="GO:0006355">
    <property type="term" value="P:regulation of DNA-templated transcription"/>
    <property type="evidence" value="ECO:0007669"/>
    <property type="project" value="InterPro"/>
</dbReference>
<evidence type="ECO:0000259" key="12">
    <source>
        <dbReference type="PROSITE" id="PS51755"/>
    </source>
</evidence>
<dbReference type="InterPro" id="IPR001867">
    <property type="entry name" value="OmpR/PhoB-type_DNA-bd"/>
</dbReference>
<dbReference type="InterPro" id="IPR016032">
    <property type="entry name" value="Sig_transdc_resp-reg_C-effctor"/>
</dbReference>
<sequence>MKSPDPAAPSRINVCIVDDEPVVLAAMADYFENAGFVVHRAGTAEALRRILRRERIDLVLLDIRLPDGDGLALMRDLRAQSNVPVILVTSRAEEADRVVGLELGADDYVTKPFSPRELLARAHSVLRRTHGSGEAASPHRDEIRRFAGWQLNLAGHQLIAPDGRQVRLTHAEFDLLAALVNNAGRIMSRNALLDAMSGRDLDPNDRTVDVLIGRLRRKLDPGPGQPGFITTEYGLGYLFAAQVT</sequence>
<comment type="caution">
    <text evidence="13">The sequence shown here is derived from an EMBL/GenBank/DDBJ whole genome shotgun (WGS) entry which is preliminary data.</text>
</comment>
<dbReference type="Gene3D" id="3.40.50.2300">
    <property type="match status" value="1"/>
</dbReference>
<keyword evidence="6 10" id="KW-0238">DNA-binding</keyword>
<feature type="domain" description="Response regulatory" evidence="11">
    <location>
        <begin position="13"/>
        <end position="126"/>
    </location>
</feature>
<keyword evidence="3 9" id="KW-0597">Phosphoprotein</keyword>
<evidence type="ECO:0000256" key="10">
    <source>
        <dbReference type="PROSITE-ProRule" id="PRU01091"/>
    </source>
</evidence>
<evidence type="ECO:0000256" key="3">
    <source>
        <dbReference type="ARBA" id="ARBA00022553"/>
    </source>
</evidence>
<dbReference type="SUPFAM" id="SSF46894">
    <property type="entry name" value="C-terminal effector domain of the bipartite response regulators"/>
    <property type="match status" value="1"/>
</dbReference>
<dbReference type="GO" id="GO:0000156">
    <property type="term" value="F:phosphorelay response regulator activity"/>
    <property type="evidence" value="ECO:0007669"/>
    <property type="project" value="TreeGrafter"/>
</dbReference>
<evidence type="ECO:0000256" key="8">
    <source>
        <dbReference type="ARBA" id="ARBA00067337"/>
    </source>
</evidence>
<dbReference type="InterPro" id="IPR011006">
    <property type="entry name" value="CheY-like_superfamily"/>
</dbReference>
<dbReference type="PANTHER" id="PTHR48111">
    <property type="entry name" value="REGULATOR OF RPOS"/>
    <property type="match status" value="1"/>
</dbReference>
<reference evidence="13 14" key="1">
    <citation type="submission" date="2019-09" db="EMBL/GenBank/DDBJ databases">
        <title>Genome sequence of Rhodovastum atsumiense, a diverse member of the Acetobacteraceae family of non-sulfur purple photosynthetic bacteria.</title>
        <authorList>
            <person name="Meyer T."/>
            <person name="Kyndt J."/>
        </authorList>
    </citation>
    <scope>NUCLEOTIDE SEQUENCE [LARGE SCALE GENOMIC DNA]</scope>
    <source>
        <strain evidence="13 14">DSM 21279</strain>
    </source>
</reference>
<evidence type="ECO:0000313" key="13">
    <source>
        <dbReference type="EMBL" id="KAA5613424.1"/>
    </source>
</evidence>
<gene>
    <name evidence="13" type="ORF">F1189_05030</name>
</gene>
<dbReference type="CDD" id="cd00383">
    <property type="entry name" value="trans_reg_C"/>
    <property type="match status" value="1"/>
</dbReference>
<dbReference type="EMBL" id="VWPK01000006">
    <property type="protein sequence ID" value="KAA5613424.1"/>
    <property type="molecule type" value="Genomic_DNA"/>
</dbReference>
<evidence type="ECO:0000256" key="9">
    <source>
        <dbReference type="PROSITE-ProRule" id="PRU00169"/>
    </source>
</evidence>
<evidence type="ECO:0000256" key="4">
    <source>
        <dbReference type="ARBA" id="ARBA00023012"/>
    </source>
</evidence>
<dbReference type="GO" id="GO:0032993">
    <property type="term" value="C:protein-DNA complex"/>
    <property type="evidence" value="ECO:0007669"/>
    <property type="project" value="TreeGrafter"/>
</dbReference>
<dbReference type="SUPFAM" id="SSF52172">
    <property type="entry name" value="CheY-like"/>
    <property type="match status" value="1"/>
</dbReference>
<dbReference type="PROSITE" id="PS50110">
    <property type="entry name" value="RESPONSE_REGULATORY"/>
    <property type="match status" value="1"/>
</dbReference>
<dbReference type="PANTHER" id="PTHR48111:SF58">
    <property type="entry name" value="TORCAD OPERON TRANSCRIPTIONAL REGULATORY PROTEIN TORR"/>
    <property type="match status" value="1"/>
</dbReference>
<keyword evidence="14" id="KW-1185">Reference proteome</keyword>
<comment type="subcellular location">
    <subcellularLocation>
        <location evidence="1">Cytoplasm</location>
    </subcellularLocation>
</comment>
<dbReference type="SMART" id="SM00448">
    <property type="entry name" value="REC"/>
    <property type="match status" value="1"/>
</dbReference>
<dbReference type="Gene3D" id="1.10.10.10">
    <property type="entry name" value="Winged helix-like DNA-binding domain superfamily/Winged helix DNA-binding domain"/>
    <property type="match status" value="1"/>
</dbReference>
<dbReference type="OrthoDB" id="9802426at2"/>
<accession>A0A5M6IYK4</accession>
<proteinExistence type="predicted"/>
<keyword evidence="7" id="KW-0804">Transcription</keyword>
<dbReference type="InterPro" id="IPR001789">
    <property type="entry name" value="Sig_transdc_resp-reg_receiver"/>
</dbReference>
<dbReference type="GO" id="GO:0005829">
    <property type="term" value="C:cytosol"/>
    <property type="evidence" value="ECO:0007669"/>
    <property type="project" value="TreeGrafter"/>
</dbReference>
<evidence type="ECO:0000256" key="1">
    <source>
        <dbReference type="ARBA" id="ARBA00004496"/>
    </source>
</evidence>
<dbReference type="PROSITE" id="PS51755">
    <property type="entry name" value="OMPR_PHOB"/>
    <property type="match status" value="1"/>
</dbReference>
<feature type="domain" description="OmpR/PhoB-type" evidence="12">
    <location>
        <begin position="141"/>
        <end position="241"/>
    </location>
</feature>
<dbReference type="FunFam" id="1.10.10.10:FF:000099">
    <property type="entry name" value="Two-component system response regulator TorR"/>
    <property type="match status" value="1"/>
</dbReference>
<dbReference type="Pfam" id="PF00072">
    <property type="entry name" value="Response_reg"/>
    <property type="match status" value="1"/>
</dbReference>
<dbReference type="Pfam" id="PF00486">
    <property type="entry name" value="Trans_reg_C"/>
    <property type="match status" value="1"/>
</dbReference>
<keyword evidence="2" id="KW-0963">Cytoplasm</keyword>
<dbReference type="RefSeq" id="WP_150039535.1">
    <property type="nucleotide sequence ID" value="NZ_OW485601.1"/>
</dbReference>
<keyword evidence="4" id="KW-0902">Two-component regulatory system</keyword>
<organism evidence="13 14">
    <name type="scientific">Rhodovastum atsumiense</name>
    <dbReference type="NCBI Taxonomy" id="504468"/>
    <lineage>
        <taxon>Bacteria</taxon>
        <taxon>Pseudomonadati</taxon>
        <taxon>Pseudomonadota</taxon>
        <taxon>Alphaproteobacteria</taxon>
        <taxon>Acetobacterales</taxon>
        <taxon>Acetobacteraceae</taxon>
        <taxon>Rhodovastum</taxon>
    </lineage>
</organism>
<evidence type="ECO:0000259" key="11">
    <source>
        <dbReference type="PROSITE" id="PS50110"/>
    </source>
</evidence>
<feature type="DNA-binding region" description="OmpR/PhoB-type" evidence="10">
    <location>
        <begin position="141"/>
        <end position="241"/>
    </location>
</feature>
<dbReference type="InterPro" id="IPR039420">
    <property type="entry name" value="WalR-like"/>
</dbReference>
<dbReference type="AlphaFoldDB" id="A0A5M6IYK4"/>
<dbReference type="Gene3D" id="6.10.250.690">
    <property type="match status" value="1"/>
</dbReference>
<dbReference type="Proteomes" id="UP000325255">
    <property type="component" value="Unassembled WGS sequence"/>
</dbReference>
<dbReference type="InterPro" id="IPR036388">
    <property type="entry name" value="WH-like_DNA-bd_sf"/>
</dbReference>